<dbReference type="EMBL" id="PJQY01000199">
    <property type="protein sequence ID" value="PQQ16307.1"/>
    <property type="molecule type" value="Genomic_DNA"/>
</dbReference>
<protein>
    <submittedName>
        <fullName evidence="1">Proteasome subunit beta type-5</fullName>
    </submittedName>
</protein>
<comment type="caution">
    <text evidence="1">The sequence shown here is derived from an EMBL/GenBank/DDBJ whole genome shotgun (WGS) entry which is preliminary data.</text>
</comment>
<name>A0A314ZDX0_PRUYE</name>
<evidence type="ECO:0000313" key="1">
    <source>
        <dbReference type="EMBL" id="PQQ16307.1"/>
    </source>
</evidence>
<dbReference type="AlphaFoldDB" id="A0A314ZDX0"/>
<gene>
    <name evidence="1" type="ORF">Pyn_20788</name>
</gene>
<accession>A0A314ZDX0</accession>
<dbReference type="STRING" id="2094558.A0A314ZDX0"/>
<evidence type="ECO:0000313" key="2">
    <source>
        <dbReference type="Proteomes" id="UP000250321"/>
    </source>
</evidence>
<dbReference type="Proteomes" id="UP000250321">
    <property type="component" value="Unassembled WGS sequence"/>
</dbReference>
<organism evidence="1 2">
    <name type="scientific">Prunus yedoensis var. nudiflora</name>
    <dbReference type="NCBI Taxonomy" id="2094558"/>
    <lineage>
        <taxon>Eukaryota</taxon>
        <taxon>Viridiplantae</taxon>
        <taxon>Streptophyta</taxon>
        <taxon>Embryophyta</taxon>
        <taxon>Tracheophyta</taxon>
        <taxon>Spermatophyta</taxon>
        <taxon>Magnoliopsida</taxon>
        <taxon>eudicotyledons</taxon>
        <taxon>Gunneridae</taxon>
        <taxon>Pentapetalae</taxon>
        <taxon>rosids</taxon>
        <taxon>fabids</taxon>
        <taxon>Rosales</taxon>
        <taxon>Rosaceae</taxon>
        <taxon>Amygdaloideae</taxon>
        <taxon>Amygdaleae</taxon>
        <taxon>Prunus</taxon>
    </lineage>
</organism>
<sequence length="85" mass="9249">MKLDTSGLESAAPLVGASSGFLDGFADAPSFEVPTTNDFDGFQKEAIQMVKPAKGTTTLAFIFKEVSWLPLILELAWEDIYPHNL</sequence>
<keyword evidence="1" id="KW-0647">Proteasome</keyword>
<proteinExistence type="predicted"/>
<dbReference type="GO" id="GO:0000502">
    <property type="term" value="C:proteasome complex"/>
    <property type="evidence" value="ECO:0007669"/>
    <property type="project" value="UniProtKB-KW"/>
</dbReference>
<reference evidence="1 2" key="1">
    <citation type="submission" date="2018-02" db="EMBL/GenBank/DDBJ databases">
        <title>Draft genome of wild Prunus yedoensis var. nudiflora.</title>
        <authorList>
            <person name="Baek S."/>
            <person name="Kim J.-H."/>
            <person name="Choi K."/>
            <person name="Kim G.-B."/>
            <person name="Cho A."/>
            <person name="Jang H."/>
            <person name="Shin C.-H."/>
            <person name="Yu H.-J."/>
            <person name="Mun J.-H."/>
        </authorList>
    </citation>
    <scope>NUCLEOTIDE SEQUENCE [LARGE SCALE GENOMIC DNA]</scope>
    <source>
        <strain evidence="2">cv. Jeju island</strain>
        <tissue evidence="1">Leaf</tissue>
    </source>
</reference>
<dbReference type="OrthoDB" id="1526941at2759"/>
<keyword evidence="2" id="KW-1185">Reference proteome</keyword>